<dbReference type="GO" id="GO:0046872">
    <property type="term" value="F:metal ion binding"/>
    <property type="evidence" value="ECO:0007669"/>
    <property type="project" value="UniProtKB-KW"/>
</dbReference>
<dbReference type="RefSeq" id="WP_138192567.1">
    <property type="nucleotide sequence ID" value="NZ_VCIW01000002.1"/>
</dbReference>
<gene>
    <name evidence="7" type="ORF">FE782_03510</name>
</gene>
<evidence type="ECO:0000256" key="3">
    <source>
        <dbReference type="PIRSR" id="PIRSR603782-1"/>
    </source>
</evidence>
<dbReference type="SUPFAM" id="SSF52833">
    <property type="entry name" value="Thioredoxin-like"/>
    <property type="match status" value="1"/>
</dbReference>
<dbReference type="PROSITE" id="PS51352">
    <property type="entry name" value="THIOREDOXIN_2"/>
    <property type="match status" value="1"/>
</dbReference>
<keyword evidence="5" id="KW-0472">Membrane</keyword>
<dbReference type="OrthoDB" id="9811998at2"/>
<keyword evidence="4" id="KW-1015">Disulfide bond</keyword>
<feature type="disulfide bond" description="Redox-active" evidence="4">
    <location>
        <begin position="75"/>
        <end position="79"/>
    </location>
</feature>
<evidence type="ECO:0000256" key="5">
    <source>
        <dbReference type="SAM" id="Phobius"/>
    </source>
</evidence>
<dbReference type="InterPro" id="IPR036249">
    <property type="entry name" value="Thioredoxin-like_sf"/>
</dbReference>
<keyword evidence="5" id="KW-1133">Transmembrane helix</keyword>
<sequence>MGVWRKHWYKATMVAVSVVLLAAIGYVYLGGEKEPPFPVQGPASPFTLNDTTGQPVTMETTTGQVKLLYFFFGNCPDVCPPTSHMLSRVQDRLVEEGVFGSKAQIFQVTIDPERDTVENLTKYASNMNADPNGWKFLRGEVEETKSIAEDYGIFYEQDKESGFYIHSNTVIMIDQDNQIRKRYNADDLDDELIAKDIMKLINS</sequence>
<keyword evidence="5" id="KW-0812">Transmembrane</keyword>
<feature type="transmembrane region" description="Helical" evidence="5">
    <location>
        <begin position="12"/>
        <end position="29"/>
    </location>
</feature>
<feature type="binding site" evidence="3">
    <location>
        <position position="79"/>
    </location>
    <ligand>
        <name>Cu cation</name>
        <dbReference type="ChEBI" id="CHEBI:23378"/>
    </ligand>
</feature>
<dbReference type="InterPro" id="IPR013766">
    <property type="entry name" value="Thioredoxin_domain"/>
</dbReference>
<dbReference type="PANTHER" id="PTHR12151">
    <property type="entry name" value="ELECTRON TRANSPORT PROTIN SCO1/SENC FAMILY MEMBER"/>
    <property type="match status" value="1"/>
</dbReference>
<name>A0A5R9GK80_9BACL</name>
<feature type="binding site" evidence="3">
    <location>
        <position position="75"/>
    </location>
    <ligand>
        <name>Cu cation</name>
        <dbReference type="ChEBI" id="CHEBI:23378"/>
    </ligand>
</feature>
<evidence type="ECO:0000256" key="1">
    <source>
        <dbReference type="ARBA" id="ARBA00010996"/>
    </source>
</evidence>
<evidence type="ECO:0000313" key="8">
    <source>
        <dbReference type="Proteomes" id="UP000309676"/>
    </source>
</evidence>
<keyword evidence="8" id="KW-1185">Reference proteome</keyword>
<dbReference type="Proteomes" id="UP000309676">
    <property type="component" value="Unassembled WGS sequence"/>
</dbReference>
<proteinExistence type="inferred from homology"/>
<evidence type="ECO:0000256" key="4">
    <source>
        <dbReference type="PIRSR" id="PIRSR603782-2"/>
    </source>
</evidence>
<feature type="domain" description="Thioredoxin" evidence="6">
    <location>
        <begin position="37"/>
        <end position="203"/>
    </location>
</feature>
<accession>A0A5R9GK80</accession>
<dbReference type="InterPro" id="IPR003782">
    <property type="entry name" value="SCO1/SenC"/>
</dbReference>
<dbReference type="AlphaFoldDB" id="A0A5R9GK80"/>
<keyword evidence="2 3" id="KW-0186">Copper</keyword>
<dbReference type="CDD" id="cd02968">
    <property type="entry name" value="SCO"/>
    <property type="match status" value="1"/>
</dbReference>
<dbReference type="PANTHER" id="PTHR12151:SF25">
    <property type="entry name" value="LINALOOL DEHYDRATASE_ISOMERASE DOMAIN-CONTAINING PROTEIN"/>
    <property type="match status" value="1"/>
</dbReference>
<keyword evidence="3" id="KW-0479">Metal-binding</keyword>
<dbReference type="EMBL" id="VCIW01000002">
    <property type="protein sequence ID" value="TLS53353.1"/>
    <property type="molecule type" value="Genomic_DNA"/>
</dbReference>
<organism evidence="7 8">
    <name type="scientific">Paenibacillus antri</name>
    <dbReference type="NCBI Taxonomy" id="2582848"/>
    <lineage>
        <taxon>Bacteria</taxon>
        <taxon>Bacillati</taxon>
        <taxon>Bacillota</taxon>
        <taxon>Bacilli</taxon>
        <taxon>Bacillales</taxon>
        <taxon>Paenibacillaceae</taxon>
        <taxon>Paenibacillus</taxon>
    </lineage>
</organism>
<comment type="caution">
    <text evidence="7">The sequence shown here is derived from an EMBL/GenBank/DDBJ whole genome shotgun (WGS) entry which is preliminary data.</text>
</comment>
<protein>
    <submittedName>
        <fullName evidence="7">SCO family protein</fullName>
    </submittedName>
</protein>
<evidence type="ECO:0000256" key="2">
    <source>
        <dbReference type="ARBA" id="ARBA00023008"/>
    </source>
</evidence>
<evidence type="ECO:0000259" key="6">
    <source>
        <dbReference type="PROSITE" id="PS51352"/>
    </source>
</evidence>
<feature type="binding site" evidence="3">
    <location>
        <position position="166"/>
    </location>
    <ligand>
        <name>Cu cation</name>
        <dbReference type="ChEBI" id="CHEBI:23378"/>
    </ligand>
</feature>
<dbReference type="Pfam" id="PF02630">
    <property type="entry name" value="SCO1-SenC"/>
    <property type="match status" value="1"/>
</dbReference>
<evidence type="ECO:0000313" key="7">
    <source>
        <dbReference type="EMBL" id="TLS53353.1"/>
    </source>
</evidence>
<comment type="similarity">
    <text evidence="1">Belongs to the SCO1/2 family.</text>
</comment>
<reference evidence="7 8" key="1">
    <citation type="submission" date="2019-05" db="EMBL/GenBank/DDBJ databases">
        <authorList>
            <person name="Narsing Rao M.P."/>
            <person name="Li W.J."/>
        </authorList>
    </citation>
    <scope>NUCLEOTIDE SEQUENCE [LARGE SCALE GENOMIC DNA]</scope>
    <source>
        <strain evidence="7 8">SYSU_K30003</strain>
    </source>
</reference>
<dbReference type="Gene3D" id="3.40.30.10">
    <property type="entry name" value="Glutaredoxin"/>
    <property type="match status" value="1"/>
</dbReference>